<dbReference type="Proteomes" id="UP000663853">
    <property type="component" value="Unassembled WGS sequence"/>
</dbReference>
<keyword evidence="2" id="KW-1133">Transmembrane helix</keyword>
<gene>
    <name evidence="3" type="ORF">RDB_LOCUS79375</name>
</gene>
<feature type="transmembrane region" description="Helical" evidence="2">
    <location>
        <begin position="188"/>
        <end position="209"/>
    </location>
</feature>
<name>A0A8H3C5F1_9AGAM</name>
<evidence type="ECO:0000256" key="2">
    <source>
        <dbReference type="SAM" id="Phobius"/>
    </source>
</evidence>
<evidence type="ECO:0000256" key="1">
    <source>
        <dbReference type="SAM" id="MobiDB-lite"/>
    </source>
</evidence>
<feature type="compositionally biased region" description="Pro residues" evidence="1">
    <location>
        <begin position="128"/>
        <end position="141"/>
    </location>
</feature>
<evidence type="ECO:0000313" key="4">
    <source>
        <dbReference type="Proteomes" id="UP000663853"/>
    </source>
</evidence>
<dbReference type="EMBL" id="CAJMXA010002019">
    <property type="protein sequence ID" value="CAE6474494.1"/>
    <property type="molecule type" value="Genomic_DNA"/>
</dbReference>
<organism evidence="3 4">
    <name type="scientific">Rhizoctonia solani</name>
    <dbReference type="NCBI Taxonomy" id="456999"/>
    <lineage>
        <taxon>Eukaryota</taxon>
        <taxon>Fungi</taxon>
        <taxon>Dikarya</taxon>
        <taxon>Basidiomycota</taxon>
        <taxon>Agaricomycotina</taxon>
        <taxon>Agaricomycetes</taxon>
        <taxon>Cantharellales</taxon>
        <taxon>Ceratobasidiaceae</taxon>
        <taxon>Rhizoctonia</taxon>
    </lineage>
</organism>
<proteinExistence type="predicted"/>
<accession>A0A8H3C5F1</accession>
<feature type="region of interest" description="Disordered" evidence="1">
    <location>
        <begin position="127"/>
        <end position="169"/>
    </location>
</feature>
<keyword evidence="2" id="KW-0472">Membrane</keyword>
<sequence length="402" mass="42873">MNATGTDDEYSGQLGGRHIITTPTVPTSVSIATRISTPTPVKRIVYAPKVVESLSQASLISIRESSVSSFVLSSQRPAERSTSSWSEVCQAVRNLRPRTILRPVARSAMSRAEHWYGARTASYVKLIPPSPPTPPVSPPPSTATTPDTRPGTKTTRHSTPASATPGGCASPTCVSNSGLDYWLSSGTYIAMLFVSAVVLCSLVVLRAFFQNTCSDLPPTPAPTPVTSCPSTPILAPSLTLLVSSVPRNQPVTPNHLPSPTSPPAVDLGATPRPPRALPVRPFASKRRSLLAASYDSCLRLFKCTLMSVIQTDTTAYHAVRGLGRRVVFETSTDSLVPDFKMFAEAEQRVVNAVRNAQNMVRAIYAEADGGTIEVDVRVILEGLVVDEDEDGGKSVGGVDRHV</sequence>
<feature type="compositionally biased region" description="Low complexity" evidence="1">
    <location>
        <begin position="142"/>
        <end position="153"/>
    </location>
</feature>
<protein>
    <submittedName>
        <fullName evidence="3">Uncharacterized protein</fullName>
    </submittedName>
</protein>
<comment type="caution">
    <text evidence="3">The sequence shown here is derived from an EMBL/GenBank/DDBJ whole genome shotgun (WGS) entry which is preliminary data.</text>
</comment>
<reference evidence="3" key="1">
    <citation type="submission" date="2021-01" db="EMBL/GenBank/DDBJ databases">
        <authorList>
            <person name="Kaushik A."/>
        </authorList>
    </citation>
    <scope>NUCLEOTIDE SEQUENCE</scope>
    <source>
        <strain evidence="3">AG6-10EEA</strain>
    </source>
</reference>
<keyword evidence="2" id="KW-0812">Transmembrane</keyword>
<evidence type="ECO:0000313" key="3">
    <source>
        <dbReference type="EMBL" id="CAE6474494.1"/>
    </source>
</evidence>
<dbReference type="AlphaFoldDB" id="A0A8H3C5F1"/>